<evidence type="ECO:0000256" key="2">
    <source>
        <dbReference type="ARBA" id="ARBA00007337"/>
    </source>
</evidence>
<dbReference type="PRINTS" id="PR00883">
    <property type="entry name" value="NUCLEARHMG"/>
</dbReference>
<dbReference type="PRINTS" id="PR00881">
    <property type="entry name" value="L7ARS6FAMILY"/>
</dbReference>
<comment type="function">
    <text evidence="6">Common component of the spliceosome and rRNA processing machinery.</text>
</comment>
<dbReference type="InterPro" id="IPR050257">
    <property type="entry name" value="eL8/uL1-like"/>
</dbReference>
<name>A0ABQ5K4K7_9EUKA</name>
<dbReference type="InterPro" id="IPR018492">
    <property type="entry name" value="Ribosomal_eL8/Nhp2"/>
</dbReference>
<evidence type="ECO:0000256" key="3">
    <source>
        <dbReference type="ARBA" id="ARBA00022884"/>
    </source>
</evidence>
<comment type="subcellular location">
    <subcellularLocation>
        <location evidence="1 6">Nucleus</location>
        <location evidence="1 6">Nucleolus</location>
    </subcellularLocation>
</comment>
<proteinExistence type="inferred from homology"/>
<dbReference type="Gene3D" id="3.30.1330.30">
    <property type="match status" value="1"/>
</dbReference>
<dbReference type="Proteomes" id="UP001057375">
    <property type="component" value="Unassembled WGS sequence"/>
</dbReference>
<dbReference type="Pfam" id="PF01248">
    <property type="entry name" value="Ribosomal_L7Ae"/>
    <property type="match status" value="1"/>
</dbReference>
<protein>
    <recommendedName>
        <fullName evidence="6">H/ACA ribonucleoprotein complex subunit 2</fullName>
    </recommendedName>
    <alternativeName>
        <fullName evidence="6">Nucleolar protein family A member 2</fullName>
    </alternativeName>
</protein>
<evidence type="ECO:0000313" key="8">
    <source>
        <dbReference type="EMBL" id="GKT26349.1"/>
    </source>
</evidence>
<sequence>MPTTIYPLANKDLTVRLFDLVKQAESLGQIRRGANETTKALHKNKAELIIIAADTDPIEIVLHLPLLCEDKNVPYVYVPSMQLLGRASGVSRTVIACAIMKAPGSSMQREIEAMKDAVEKAASKEEGEEEE</sequence>
<keyword evidence="3 6" id="KW-0694">RNA-binding</keyword>
<evidence type="ECO:0000256" key="6">
    <source>
        <dbReference type="RuleBase" id="RU366039"/>
    </source>
</evidence>
<dbReference type="InterPro" id="IPR004038">
    <property type="entry name" value="Ribosomal_eL8/eL30/eS12/Gad45"/>
</dbReference>
<comment type="similarity">
    <text evidence="2 6">Belongs to the eukaryotic ribosomal protein eL8 family.</text>
</comment>
<keyword evidence="9" id="KW-1185">Reference proteome</keyword>
<feature type="domain" description="Ribosomal protein eL8/eL30/eS12/Gadd45" evidence="7">
    <location>
        <begin position="19"/>
        <end position="103"/>
    </location>
</feature>
<accession>A0ABQ5K4K7</accession>
<dbReference type="SUPFAM" id="SSF55315">
    <property type="entry name" value="L30e-like"/>
    <property type="match status" value="1"/>
</dbReference>
<gene>
    <name evidence="8" type="ORF">ADUPG1_013330</name>
</gene>
<evidence type="ECO:0000256" key="4">
    <source>
        <dbReference type="ARBA" id="ARBA00023242"/>
    </source>
</evidence>
<evidence type="ECO:0000256" key="1">
    <source>
        <dbReference type="ARBA" id="ARBA00004604"/>
    </source>
</evidence>
<evidence type="ECO:0000259" key="7">
    <source>
        <dbReference type="Pfam" id="PF01248"/>
    </source>
</evidence>
<keyword evidence="4 6" id="KW-0539">Nucleus</keyword>
<dbReference type="InterPro" id="IPR029064">
    <property type="entry name" value="Ribosomal_eL30-like_sf"/>
</dbReference>
<dbReference type="PANTHER" id="PTHR23105">
    <property type="entry name" value="RIBOSOMAL PROTEIN L7AE FAMILY MEMBER"/>
    <property type="match status" value="1"/>
</dbReference>
<comment type="function">
    <text evidence="6">Required for ribosome biogenesis. Part of a complex which catalyzes pseudouridylation of rRNA. This involves the isomerization of uridine such that the ribose is subsequently attached to C5, instead of the normal N1. Pseudouridine ('psi') residues may serve to stabilize the conformation of rRNAs.</text>
</comment>
<evidence type="ECO:0000313" key="9">
    <source>
        <dbReference type="Proteomes" id="UP001057375"/>
    </source>
</evidence>
<dbReference type="EMBL" id="BQXS01012649">
    <property type="protein sequence ID" value="GKT26349.1"/>
    <property type="molecule type" value="Genomic_DNA"/>
</dbReference>
<comment type="caution">
    <text evidence="8">The sequence shown here is derived from an EMBL/GenBank/DDBJ whole genome shotgun (WGS) entry which is preliminary data.</text>
</comment>
<keyword evidence="5 6" id="KW-0687">Ribonucleoprotein</keyword>
<evidence type="ECO:0000256" key="5">
    <source>
        <dbReference type="ARBA" id="ARBA00023274"/>
    </source>
</evidence>
<reference evidence="8" key="1">
    <citation type="submission" date="2022-03" db="EMBL/GenBank/DDBJ databases">
        <title>Draft genome sequence of Aduncisulcus paluster, a free-living microaerophilic Fornicata.</title>
        <authorList>
            <person name="Yuyama I."/>
            <person name="Kume K."/>
            <person name="Tamura T."/>
            <person name="Inagaki Y."/>
            <person name="Hashimoto T."/>
        </authorList>
    </citation>
    <scope>NUCLEOTIDE SEQUENCE</scope>
    <source>
        <strain evidence="8">NY0171</strain>
    </source>
</reference>
<dbReference type="InterPro" id="IPR002415">
    <property type="entry name" value="H/ACA_rnp_Nhp2-like"/>
</dbReference>
<organism evidence="8 9">
    <name type="scientific">Aduncisulcus paluster</name>
    <dbReference type="NCBI Taxonomy" id="2918883"/>
    <lineage>
        <taxon>Eukaryota</taxon>
        <taxon>Metamonada</taxon>
        <taxon>Carpediemonas-like organisms</taxon>
        <taxon>Aduncisulcus</taxon>
    </lineage>
</organism>